<dbReference type="InterPro" id="IPR011856">
    <property type="entry name" value="tRNA_endonuc-like_dom_sf"/>
</dbReference>
<keyword evidence="2" id="KW-1185">Reference proteome</keyword>
<proteinExistence type="predicted"/>
<reference evidence="1 2" key="1">
    <citation type="submission" date="2017-02" db="EMBL/GenBank/DDBJ databases">
        <authorList>
            <person name="Varghese N."/>
            <person name="Submissions S."/>
        </authorList>
    </citation>
    <scope>NUCLEOTIDE SEQUENCE [LARGE SCALE GENOMIC DNA]</scope>
    <source>
        <strain evidence="1 2">VKM Ac-1787</strain>
    </source>
</reference>
<comment type="caution">
    <text evidence="1">The sequence shown here is derived from an EMBL/GenBank/DDBJ whole genome shotgun (WGS) entry which is preliminary data.</text>
</comment>
<dbReference type="RefSeq" id="WP_139382509.1">
    <property type="nucleotide sequence ID" value="NZ_FUZO01000002.1"/>
</dbReference>
<dbReference type="Gene3D" id="3.40.1350.10">
    <property type="match status" value="1"/>
</dbReference>
<evidence type="ECO:0008006" key="3">
    <source>
        <dbReference type="Google" id="ProtNLM"/>
    </source>
</evidence>
<sequence length="456" mass="50922">MNGELVFTVNGASATAATPIGLSQAGLRERQHLQEWVIAHPEVLGPSVKIVAFEFGSWTGHTGEKERDRLDVLALDREGHLIVVELKRDKAPDTVEMQALKYAALVSRFTRDDLDRVHARYRTQASGHEVSAVEAAAELDSWSEITEDTLRSPKVVLMATDFPQTVTATVVYLHQQLGLDIRLLVFQAYQTSNDVLITVSQHYPPPGIEEFVLSPEVSEAQRAKSGKQDKQREASIVARLVRAEVLEQGEELRFRAGPEETAALNDWFREDPKRRLATWQEDSSAPLVWQADDQPYSPTGLARLILEQGAKKVVVSLRGPSYWENDSGQTLVEIAAELPDEQDVPLETHTSRMSPDQLELWTSLDAAILALQPGLSRRSRVKSLKYYSARKICDVSVHADHLSVYIRGLSIENYPVSAYSTVVSGRPMYVHTQLRNSRDQDEVLDLIRAGLASQQI</sequence>
<dbReference type="Proteomes" id="UP000190827">
    <property type="component" value="Unassembled WGS sequence"/>
</dbReference>
<dbReference type="EMBL" id="FUZO01000002">
    <property type="protein sequence ID" value="SKC68339.1"/>
    <property type="molecule type" value="Genomic_DNA"/>
</dbReference>
<evidence type="ECO:0000313" key="1">
    <source>
        <dbReference type="EMBL" id="SKC68339.1"/>
    </source>
</evidence>
<accession>A0ABY1LNG3</accession>
<name>A0ABY1LNG3_9MICO</name>
<gene>
    <name evidence="1" type="ORF">SAMN06295973_2812</name>
</gene>
<protein>
    <recommendedName>
        <fullName evidence="3">DUF91 domain-containing protein</fullName>
    </recommendedName>
</protein>
<organism evidence="1 2">
    <name type="scientific">Plantibacter cousiniae</name>
    <name type="common">nom. nud.</name>
    <dbReference type="NCBI Taxonomy" id="199709"/>
    <lineage>
        <taxon>Bacteria</taxon>
        <taxon>Bacillati</taxon>
        <taxon>Actinomycetota</taxon>
        <taxon>Actinomycetes</taxon>
        <taxon>Micrococcales</taxon>
        <taxon>Microbacteriaceae</taxon>
        <taxon>Plantibacter</taxon>
    </lineage>
</organism>
<evidence type="ECO:0000313" key="2">
    <source>
        <dbReference type="Proteomes" id="UP000190827"/>
    </source>
</evidence>